<accession>A0A1H1P5Y5</accession>
<dbReference type="STRING" id="630515.SAMN04489812_0779"/>
<evidence type="ECO:0000313" key="1">
    <source>
        <dbReference type="EMBL" id="SDS06698.1"/>
    </source>
</evidence>
<dbReference type="SUPFAM" id="SSF109854">
    <property type="entry name" value="DinB/YfiT-like putative metalloenzymes"/>
    <property type="match status" value="1"/>
</dbReference>
<gene>
    <name evidence="1" type="ORF">SAMN04489812_0779</name>
</gene>
<dbReference type="OrthoDB" id="4548523at2"/>
<sequence>MTATTPASTTTTASTGEREDLLAALAQARYFLRYTARELTDEQAAARPTVSALCIGGLIKHVTDSERNWARFLVEGPSAMASDDGRDFADWTEEDFAEREKGFQLLPGETLAGVLEAYAMVAQETDEIIRSLPSLDTMTPLPEAPWFTEKAWSARRAVLTIIAETTQHSGHADIIRETLDGAKSMG</sequence>
<dbReference type="InterPro" id="IPR007061">
    <property type="entry name" value="MST-like"/>
</dbReference>
<protein>
    <recommendedName>
        <fullName evidence="3">DinB superfamily protein</fullName>
    </recommendedName>
</protein>
<reference evidence="1 2" key="1">
    <citation type="submission" date="2016-10" db="EMBL/GenBank/DDBJ databases">
        <authorList>
            <person name="de Groot N.N."/>
        </authorList>
    </citation>
    <scope>NUCLEOTIDE SEQUENCE [LARGE SCALE GENOMIC DNA]</scope>
    <source>
        <strain evidence="1 2">DSM 21800</strain>
    </source>
</reference>
<dbReference type="RefSeq" id="WP_091520162.1">
    <property type="nucleotide sequence ID" value="NZ_LT629772.1"/>
</dbReference>
<keyword evidence="2" id="KW-1185">Reference proteome</keyword>
<evidence type="ECO:0000313" key="2">
    <source>
        <dbReference type="Proteomes" id="UP000199103"/>
    </source>
</evidence>
<dbReference type="Proteomes" id="UP000199103">
    <property type="component" value="Chromosome I"/>
</dbReference>
<organism evidence="1 2">
    <name type="scientific">Microlunatus soli</name>
    <dbReference type="NCBI Taxonomy" id="630515"/>
    <lineage>
        <taxon>Bacteria</taxon>
        <taxon>Bacillati</taxon>
        <taxon>Actinomycetota</taxon>
        <taxon>Actinomycetes</taxon>
        <taxon>Propionibacteriales</taxon>
        <taxon>Propionibacteriaceae</taxon>
        <taxon>Microlunatus</taxon>
    </lineage>
</organism>
<dbReference type="Gene3D" id="1.20.120.450">
    <property type="entry name" value="dinb family like domain"/>
    <property type="match status" value="1"/>
</dbReference>
<dbReference type="AlphaFoldDB" id="A0A1H1P5Y5"/>
<evidence type="ECO:0008006" key="3">
    <source>
        <dbReference type="Google" id="ProtNLM"/>
    </source>
</evidence>
<name>A0A1H1P5Y5_9ACTN</name>
<dbReference type="Pfam" id="PF04978">
    <property type="entry name" value="MST"/>
    <property type="match status" value="1"/>
</dbReference>
<dbReference type="InterPro" id="IPR034660">
    <property type="entry name" value="DinB/YfiT-like"/>
</dbReference>
<proteinExistence type="predicted"/>
<dbReference type="EMBL" id="LT629772">
    <property type="protein sequence ID" value="SDS06698.1"/>
    <property type="molecule type" value="Genomic_DNA"/>
</dbReference>